<sequence length="318" mass="36270">MSSSQYIDFSVRQNKAIERVLLFDGLRRLMHYHKENNYVYVGLGSVWFIDFDMAHRELGIETMISIESDEVLFRRAQFNKPYRTIEVMHGKSHDVLPELIKSRDDILSRPWVVWLDYDEVLNETKLDELSALVSSLPGNSFLLTTFCAAGHRYARPSERIDRFQELFGDAFPVERFKAAKDLKDEPKMMAALGDAVIGYLKAKSVEIARPGGFIPAFNLQYQDGTPMATTGGVLPDVDFVDAVRDEVNKADWLCLAKRPIITPPLTAKEVASLRSLLPNPSLLSRNDVRELGFDLMEDQIASFVEHYLRYPSFVQAVR</sequence>
<dbReference type="Proteomes" id="UP001595891">
    <property type="component" value="Unassembled WGS sequence"/>
</dbReference>
<evidence type="ECO:0000313" key="2">
    <source>
        <dbReference type="Proteomes" id="UP001595891"/>
    </source>
</evidence>
<protein>
    <submittedName>
        <fullName evidence="1">O-methyltransferase</fullName>
    </submittedName>
</protein>
<accession>A0ABV9ESL8</accession>
<dbReference type="InterPro" id="IPR046788">
    <property type="entry name" value="Methyltransf_35"/>
</dbReference>
<keyword evidence="2" id="KW-1185">Reference proteome</keyword>
<dbReference type="Pfam" id="PF20553">
    <property type="entry name" value="Methyltransf_35"/>
    <property type="match status" value="1"/>
</dbReference>
<dbReference type="RefSeq" id="WP_262850147.1">
    <property type="nucleotide sequence ID" value="NZ_JANZYP010000097.1"/>
</dbReference>
<proteinExistence type="predicted"/>
<dbReference type="EMBL" id="JBHSFN010000050">
    <property type="protein sequence ID" value="MFC4592422.1"/>
    <property type="molecule type" value="Genomic_DNA"/>
</dbReference>
<gene>
    <name evidence="1" type="ORF">ACFO8L_40480</name>
</gene>
<name>A0ABV9ESL8_9ACTN</name>
<reference evidence="2" key="1">
    <citation type="journal article" date="2019" name="Int. J. Syst. Evol. Microbiol.">
        <title>The Global Catalogue of Microorganisms (GCM) 10K type strain sequencing project: providing services to taxonomists for standard genome sequencing and annotation.</title>
        <authorList>
            <consortium name="The Broad Institute Genomics Platform"/>
            <consortium name="The Broad Institute Genome Sequencing Center for Infectious Disease"/>
            <person name="Wu L."/>
            <person name="Ma J."/>
        </authorList>
    </citation>
    <scope>NUCLEOTIDE SEQUENCE [LARGE SCALE GENOMIC DNA]</scope>
    <source>
        <strain evidence="2">CCUG 49560</strain>
    </source>
</reference>
<organism evidence="1 2">
    <name type="scientific">Sphaerisporangium corydalis</name>
    <dbReference type="NCBI Taxonomy" id="1441875"/>
    <lineage>
        <taxon>Bacteria</taxon>
        <taxon>Bacillati</taxon>
        <taxon>Actinomycetota</taxon>
        <taxon>Actinomycetes</taxon>
        <taxon>Streptosporangiales</taxon>
        <taxon>Streptosporangiaceae</taxon>
        <taxon>Sphaerisporangium</taxon>
    </lineage>
</organism>
<evidence type="ECO:0000313" key="1">
    <source>
        <dbReference type="EMBL" id="MFC4592422.1"/>
    </source>
</evidence>
<comment type="caution">
    <text evidence="1">The sequence shown here is derived from an EMBL/GenBank/DDBJ whole genome shotgun (WGS) entry which is preliminary data.</text>
</comment>